<organism evidence="3 4">
    <name type="scientific">Spodoptera frugiperda</name>
    <name type="common">Fall armyworm</name>
    <dbReference type="NCBI Taxonomy" id="7108"/>
    <lineage>
        <taxon>Eukaryota</taxon>
        <taxon>Metazoa</taxon>
        <taxon>Ecdysozoa</taxon>
        <taxon>Arthropoda</taxon>
        <taxon>Hexapoda</taxon>
        <taxon>Insecta</taxon>
        <taxon>Pterygota</taxon>
        <taxon>Neoptera</taxon>
        <taxon>Endopterygota</taxon>
        <taxon>Lepidoptera</taxon>
        <taxon>Glossata</taxon>
        <taxon>Ditrysia</taxon>
        <taxon>Noctuoidea</taxon>
        <taxon>Noctuidae</taxon>
        <taxon>Amphipyrinae</taxon>
        <taxon>Spodoptera</taxon>
    </lineage>
</organism>
<keyword evidence="3" id="KW-1185">Reference proteome</keyword>
<accession>A0A9R0DUV1</accession>
<evidence type="ECO:0000313" key="4">
    <source>
        <dbReference type="RefSeq" id="XP_050553886.1"/>
    </source>
</evidence>
<dbReference type="Proteomes" id="UP000829999">
    <property type="component" value="Chromosome 13"/>
</dbReference>
<dbReference type="Gene3D" id="3.30.60.30">
    <property type="match status" value="1"/>
</dbReference>
<evidence type="ECO:0000259" key="2">
    <source>
        <dbReference type="PROSITE" id="PS51465"/>
    </source>
</evidence>
<evidence type="ECO:0000313" key="3">
    <source>
        <dbReference type="Proteomes" id="UP000829999"/>
    </source>
</evidence>
<dbReference type="OrthoDB" id="7391311at2759"/>
<dbReference type="PROSITE" id="PS51465">
    <property type="entry name" value="KAZAL_2"/>
    <property type="match status" value="1"/>
</dbReference>
<proteinExistence type="predicted"/>
<dbReference type="AlphaFoldDB" id="A0A9R0DUV1"/>
<evidence type="ECO:0000256" key="1">
    <source>
        <dbReference type="SAM" id="SignalP"/>
    </source>
</evidence>
<keyword evidence="1" id="KW-0732">Signal</keyword>
<protein>
    <submittedName>
        <fullName evidence="4">Uncharacterized protein LOC118270716 isoform X1</fullName>
    </submittedName>
</protein>
<reference evidence="4" key="1">
    <citation type="submission" date="2025-08" db="UniProtKB">
        <authorList>
            <consortium name="RefSeq"/>
        </authorList>
    </citation>
    <scope>IDENTIFICATION</scope>
    <source>
        <tissue evidence="4">Whole larval tissue</tissue>
    </source>
</reference>
<dbReference type="GeneID" id="118270716"/>
<dbReference type="InterPro" id="IPR002350">
    <property type="entry name" value="Kazal_dom"/>
</dbReference>
<feature type="domain" description="Kazal-like" evidence="2">
    <location>
        <begin position="92"/>
        <end position="154"/>
    </location>
</feature>
<dbReference type="RefSeq" id="XP_050553886.1">
    <property type="nucleotide sequence ID" value="XM_050697929.1"/>
</dbReference>
<sequence length="207" mass="24061">MNKSVVQQVILILFIFNISTKSENVKRSTQRWKYKPPEWDLTPPFTDMGYFVPSTTPGVFNEAARQGGGDKNRHYIEATFSKASGRTTQHHVSAHEPCDYIVLTCLRAYQTGKVCGRTSYYRTMTFKNYCMLTYANCILRYEYFVLAHMGECFRIYPGPPGKGCIKKPGRFYGWSWECGYHLNTRDMYPQTDLGTYIFKDPFPWPQV</sequence>
<feature type="chain" id="PRO_5040149964" evidence="1">
    <location>
        <begin position="23"/>
        <end position="207"/>
    </location>
</feature>
<feature type="signal peptide" evidence="1">
    <location>
        <begin position="1"/>
        <end position="22"/>
    </location>
</feature>
<name>A0A9R0DUV1_SPOFR</name>
<gene>
    <name evidence="4" type="primary">LOC118270716</name>
</gene>